<accession>A0A8J3Y5B1</accession>
<keyword evidence="3" id="KW-1185">Reference proteome</keyword>
<sequence>MTKTFARIGIATLAVAGLVALPATAASAATGAGPRMAAAAAPTPQECADLRRRIEGLEAQVAALQERLQQAPPHHRAALVKRILQLQATVAALAADLEDCP</sequence>
<dbReference type="Proteomes" id="UP000652013">
    <property type="component" value="Unassembled WGS sequence"/>
</dbReference>
<dbReference type="RefSeq" id="WP_203937076.1">
    <property type="nucleotide sequence ID" value="NZ_BAAAGJ010000005.1"/>
</dbReference>
<keyword evidence="1" id="KW-0732">Signal</keyword>
<reference evidence="2" key="1">
    <citation type="submission" date="2021-01" db="EMBL/GenBank/DDBJ databases">
        <title>Whole genome shotgun sequence of Spirilliplanes yamanashiensis NBRC 15828.</title>
        <authorList>
            <person name="Komaki H."/>
            <person name="Tamura T."/>
        </authorList>
    </citation>
    <scope>NUCLEOTIDE SEQUENCE</scope>
    <source>
        <strain evidence="2">NBRC 15828</strain>
    </source>
</reference>
<dbReference type="AlphaFoldDB" id="A0A8J3Y5B1"/>
<name>A0A8J3Y5B1_9ACTN</name>
<feature type="signal peptide" evidence="1">
    <location>
        <begin position="1"/>
        <end position="28"/>
    </location>
</feature>
<organism evidence="2 3">
    <name type="scientific">Spirilliplanes yamanashiensis</name>
    <dbReference type="NCBI Taxonomy" id="42233"/>
    <lineage>
        <taxon>Bacteria</taxon>
        <taxon>Bacillati</taxon>
        <taxon>Actinomycetota</taxon>
        <taxon>Actinomycetes</taxon>
        <taxon>Micromonosporales</taxon>
        <taxon>Micromonosporaceae</taxon>
        <taxon>Spirilliplanes</taxon>
    </lineage>
</organism>
<evidence type="ECO:0000313" key="3">
    <source>
        <dbReference type="Proteomes" id="UP000652013"/>
    </source>
</evidence>
<proteinExistence type="predicted"/>
<gene>
    <name evidence="2" type="ORF">Sya03_10960</name>
</gene>
<feature type="chain" id="PRO_5035327765" evidence="1">
    <location>
        <begin position="29"/>
        <end position="101"/>
    </location>
</feature>
<dbReference type="EMBL" id="BOOY01000006">
    <property type="protein sequence ID" value="GIJ01744.1"/>
    <property type="molecule type" value="Genomic_DNA"/>
</dbReference>
<evidence type="ECO:0000313" key="2">
    <source>
        <dbReference type="EMBL" id="GIJ01744.1"/>
    </source>
</evidence>
<evidence type="ECO:0000256" key="1">
    <source>
        <dbReference type="SAM" id="SignalP"/>
    </source>
</evidence>
<protein>
    <submittedName>
        <fullName evidence="2">Uncharacterized protein</fullName>
    </submittedName>
</protein>
<comment type="caution">
    <text evidence="2">The sequence shown here is derived from an EMBL/GenBank/DDBJ whole genome shotgun (WGS) entry which is preliminary data.</text>
</comment>